<organism evidence="3 4">
    <name type="scientific">Brevibacterium otitidis</name>
    <dbReference type="NCBI Taxonomy" id="53364"/>
    <lineage>
        <taxon>Bacteria</taxon>
        <taxon>Bacillati</taxon>
        <taxon>Actinomycetota</taxon>
        <taxon>Actinomycetes</taxon>
        <taxon>Micrococcales</taxon>
        <taxon>Brevibacteriaceae</taxon>
        <taxon>Brevibacterium</taxon>
    </lineage>
</organism>
<reference evidence="3 4" key="1">
    <citation type="submission" date="2024-09" db="EMBL/GenBank/DDBJ databases">
        <authorList>
            <person name="Sun Q."/>
            <person name="Mori K."/>
        </authorList>
    </citation>
    <scope>NUCLEOTIDE SEQUENCE [LARGE SCALE GENOMIC DNA]</scope>
    <source>
        <strain evidence="3 4">JCM 11683</strain>
    </source>
</reference>
<dbReference type="Pfam" id="PF01230">
    <property type="entry name" value="HIT"/>
    <property type="match status" value="1"/>
</dbReference>
<feature type="domain" description="HIT" evidence="2">
    <location>
        <begin position="4"/>
        <end position="107"/>
    </location>
</feature>
<dbReference type="InterPro" id="IPR001310">
    <property type="entry name" value="Histidine_triad_HIT"/>
</dbReference>
<keyword evidence="3" id="KW-0489">Methyltransferase</keyword>
<dbReference type="InterPro" id="IPR036265">
    <property type="entry name" value="HIT-like_sf"/>
</dbReference>
<dbReference type="Gene3D" id="3.30.428.10">
    <property type="entry name" value="HIT-like"/>
    <property type="match status" value="1"/>
</dbReference>
<dbReference type="PRINTS" id="PR00332">
    <property type="entry name" value="HISTRIAD"/>
</dbReference>
<dbReference type="PROSITE" id="PS51084">
    <property type="entry name" value="HIT_2"/>
    <property type="match status" value="1"/>
</dbReference>
<evidence type="ECO:0000259" key="2">
    <source>
        <dbReference type="PROSITE" id="PS51084"/>
    </source>
</evidence>
<dbReference type="EC" id="2.1.1.-" evidence="3"/>
<accession>A0ABV5WY49</accession>
<evidence type="ECO:0000313" key="4">
    <source>
        <dbReference type="Proteomes" id="UP001589707"/>
    </source>
</evidence>
<dbReference type="SUPFAM" id="SSF54197">
    <property type="entry name" value="HIT-like"/>
    <property type="match status" value="1"/>
</dbReference>
<dbReference type="Proteomes" id="UP001589707">
    <property type="component" value="Unassembled WGS sequence"/>
</dbReference>
<name>A0ABV5WY49_9MICO</name>
<dbReference type="InterPro" id="IPR011146">
    <property type="entry name" value="HIT-like"/>
</dbReference>
<keyword evidence="3" id="KW-0808">Transferase</keyword>
<dbReference type="PANTHER" id="PTHR46648:SF1">
    <property type="entry name" value="ADENOSINE 5'-MONOPHOSPHORAMIDASE HNT1"/>
    <property type="match status" value="1"/>
</dbReference>
<keyword evidence="4" id="KW-1185">Reference proteome</keyword>
<dbReference type="GO" id="GO:0032259">
    <property type="term" value="P:methylation"/>
    <property type="evidence" value="ECO:0007669"/>
    <property type="project" value="UniProtKB-KW"/>
</dbReference>
<proteinExistence type="predicted"/>
<dbReference type="RefSeq" id="WP_376837922.1">
    <property type="nucleotide sequence ID" value="NZ_JBHMAU010000018.1"/>
</dbReference>
<dbReference type="PANTHER" id="PTHR46648">
    <property type="entry name" value="HIT FAMILY PROTEIN 1"/>
    <property type="match status" value="1"/>
</dbReference>
<dbReference type="GO" id="GO:0008168">
    <property type="term" value="F:methyltransferase activity"/>
    <property type="evidence" value="ECO:0007669"/>
    <property type="project" value="UniProtKB-KW"/>
</dbReference>
<evidence type="ECO:0000313" key="3">
    <source>
        <dbReference type="EMBL" id="MFB9775094.1"/>
    </source>
</evidence>
<protein>
    <submittedName>
        <fullName evidence="3">HIT family protein</fullName>
        <ecNumber evidence="3">2.1.1.-</ecNumber>
    </submittedName>
</protein>
<gene>
    <name evidence="3" type="ORF">ACFFN1_01460</name>
</gene>
<dbReference type="EMBL" id="JBHMAU010000018">
    <property type="protein sequence ID" value="MFB9775094.1"/>
    <property type="molecule type" value="Genomic_DNA"/>
</dbReference>
<comment type="caution">
    <text evidence="3">The sequence shown here is derived from an EMBL/GenBank/DDBJ whole genome shotgun (WGS) entry which is preliminary data.</text>
</comment>
<sequence>MATLFTKIINGEIPGAIVYEDDSCVAFLDALPLTEGHTLVVPREEIDHWLDVPAELLSHLMDVAQRIGTAQQQVFDCERIGVLIQGYEVPHTHVHVWPTNSVADFDARQRAAELQGPETLEPVAQRIREAL</sequence>
<evidence type="ECO:0000256" key="1">
    <source>
        <dbReference type="PROSITE-ProRule" id="PRU00464"/>
    </source>
</evidence>
<feature type="short sequence motif" description="Histidine triad motif" evidence="1">
    <location>
        <begin position="91"/>
        <end position="95"/>
    </location>
</feature>